<sequence length="646" mass="69975">MNDLSKAAGGSSRAPARPLRAGRRLWRTAWTPLVLALFAIIIWKGLAKETGRLTGPDGCMSCHGEVTDPDPSHPPAAFGCAVCHLGNPYALDKDRAHFTMVRNPGDLSVVPKTCGQEKCHGDIALRVQNSLMATNRGILKTIQSHWLKTGEAVPAVPMGTLLGNPVDGLSVPDLMEAGAAPNLAVDHYRKMCAGCHLWKPKWDRPGEAGLRGGGCSDCHVRDAARVRLESAEGTYEHPPITTRIPSENCIKCHNRSARIGLSYAGRFESEGYGTPHEGGRLGSRALSGGRFFMNLSPDIHLSKAGMVCIDCHTAAGLMGDGKIYDRMRDQVDISCGDCHRPNLVDGAVSDDLARRLLDLNRRVPSFEGRRIGLTARGSPLYHLQAAEGRQVLYRKMDGAPVEMKVFEVRKAYHALTGHERLSCQACHSAWMPQCYGCHLEYLPSEPQRDWLTGKESDGGWYESRSYMRFSKPTLGVLKDFGRIYPATPCQVFALFGPRAEGEEAGYLRSLSLSGFDPHTTAAGARDCIACHTDPKALGLGEGVIYRREGRWAFRGISGGGPGSLTAPLPLDGFTTLGGEDSVSYRGSTRPFNGVELERILAVGLCLGCHRSYEDPIYGDFKQSKERFGREEGLPCRGGAPGGGACG</sequence>
<dbReference type="PANTHER" id="PTHR35038:SF8">
    <property type="entry name" value="C-TYPE POLYHEME CYTOCHROME OMCC"/>
    <property type="match status" value="1"/>
</dbReference>
<keyword evidence="2" id="KW-0812">Transmembrane</keyword>
<feature type="transmembrane region" description="Helical" evidence="2">
    <location>
        <begin position="25"/>
        <end position="43"/>
    </location>
</feature>
<evidence type="ECO:0000256" key="2">
    <source>
        <dbReference type="SAM" id="Phobius"/>
    </source>
</evidence>
<evidence type="ECO:0000256" key="1">
    <source>
        <dbReference type="ARBA" id="ARBA00022729"/>
    </source>
</evidence>
<dbReference type="AlphaFoldDB" id="A0A653ABN6"/>
<protein>
    <recommendedName>
        <fullName evidence="4">Amino acid ABC transporter substrate-binding protein</fullName>
    </recommendedName>
</protein>
<accession>A0A653ABN6</accession>
<dbReference type="InterPro" id="IPR036280">
    <property type="entry name" value="Multihaem_cyt_sf"/>
</dbReference>
<keyword evidence="2" id="KW-1133">Transmembrane helix</keyword>
<dbReference type="GO" id="GO:0016491">
    <property type="term" value="F:oxidoreductase activity"/>
    <property type="evidence" value="ECO:0007669"/>
    <property type="project" value="TreeGrafter"/>
</dbReference>
<dbReference type="PANTHER" id="PTHR35038">
    <property type="entry name" value="DISSIMILATORY SULFITE REDUCTASE SIRA"/>
    <property type="match status" value="1"/>
</dbReference>
<evidence type="ECO:0000313" key="3">
    <source>
        <dbReference type="EMBL" id="VBB45405.1"/>
    </source>
</evidence>
<proteinExistence type="predicted"/>
<keyword evidence="2" id="KW-0472">Membrane</keyword>
<keyword evidence="1" id="KW-0732">Signal</keyword>
<dbReference type="InterPro" id="IPR051829">
    <property type="entry name" value="Multiheme_Cytochr_ET"/>
</dbReference>
<gene>
    <name evidence="3" type="ORF">TRIP_B350356</name>
</gene>
<dbReference type="SUPFAM" id="SSF48695">
    <property type="entry name" value="Multiheme cytochromes"/>
    <property type="match status" value="2"/>
</dbReference>
<evidence type="ECO:0008006" key="4">
    <source>
        <dbReference type="Google" id="ProtNLM"/>
    </source>
</evidence>
<reference evidence="3" key="1">
    <citation type="submission" date="2018-07" db="EMBL/GenBank/DDBJ databases">
        <authorList>
            <consortium name="Genoscope - CEA"/>
            <person name="William W."/>
        </authorList>
    </citation>
    <scope>NUCLEOTIDE SEQUENCE</scope>
    <source>
        <strain evidence="3">IK1</strain>
    </source>
</reference>
<organism evidence="3">
    <name type="scientific">Uncultured Desulfatiglans sp</name>
    <dbReference type="NCBI Taxonomy" id="1748965"/>
    <lineage>
        <taxon>Bacteria</taxon>
        <taxon>Pseudomonadati</taxon>
        <taxon>Thermodesulfobacteriota</taxon>
        <taxon>Desulfobacteria</taxon>
        <taxon>Desulfatiglandales</taxon>
        <taxon>Desulfatiglandaceae</taxon>
        <taxon>Desulfatiglans</taxon>
        <taxon>environmental samples</taxon>
    </lineage>
</organism>
<dbReference type="EMBL" id="UPXX01000029">
    <property type="protein sequence ID" value="VBB45405.1"/>
    <property type="molecule type" value="Genomic_DNA"/>
</dbReference>
<name>A0A653ABN6_UNCDX</name>